<feature type="transmembrane region" description="Helical" evidence="6">
    <location>
        <begin position="303"/>
        <end position="321"/>
    </location>
</feature>
<feature type="transmembrane region" description="Helical" evidence="6">
    <location>
        <begin position="137"/>
        <end position="158"/>
    </location>
</feature>
<dbReference type="SUPFAM" id="SSF103473">
    <property type="entry name" value="MFS general substrate transporter"/>
    <property type="match status" value="2"/>
</dbReference>
<evidence type="ECO:0000256" key="1">
    <source>
        <dbReference type="ARBA" id="ARBA00004141"/>
    </source>
</evidence>
<feature type="transmembrane region" description="Helical" evidence="6">
    <location>
        <begin position="342"/>
        <end position="362"/>
    </location>
</feature>
<feature type="transmembrane region" description="Helical" evidence="6">
    <location>
        <begin position="228"/>
        <end position="251"/>
    </location>
</feature>
<evidence type="ECO:0000256" key="6">
    <source>
        <dbReference type="SAM" id="Phobius"/>
    </source>
</evidence>
<evidence type="ECO:0000313" key="8">
    <source>
        <dbReference type="EMBL" id="PVI04017.1"/>
    </source>
</evidence>
<feature type="transmembrane region" description="Helical" evidence="6">
    <location>
        <begin position="164"/>
        <end position="189"/>
    </location>
</feature>
<dbReference type="CDD" id="cd17476">
    <property type="entry name" value="MFS_Amf1_MDR_like"/>
    <property type="match status" value="1"/>
</dbReference>
<proteinExistence type="predicted"/>
<dbReference type="EMBL" id="KZ805325">
    <property type="protein sequence ID" value="PVI04017.1"/>
    <property type="molecule type" value="Genomic_DNA"/>
</dbReference>
<keyword evidence="2 6" id="KW-0812">Transmembrane</keyword>
<protein>
    <recommendedName>
        <fullName evidence="7">Major facilitator superfamily (MFS) profile domain-containing protein</fullName>
    </recommendedName>
</protein>
<feature type="transmembrane region" description="Helical" evidence="6">
    <location>
        <begin position="68"/>
        <end position="94"/>
    </location>
</feature>
<dbReference type="OrthoDB" id="2428527at2759"/>
<dbReference type="InterPro" id="IPR011701">
    <property type="entry name" value="MFS"/>
</dbReference>
<feature type="domain" description="Major facilitator superfamily (MFS) profile" evidence="7">
    <location>
        <begin position="68"/>
        <end position="534"/>
    </location>
</feature>
<dbReference type="InterPro" id="IPR036259">
    <property type="entry name" value="MFS_trans_sf"/>
</dbReference>
<dbReference type="AlphaFoldDB" id="A0A2V1E0H7"/>
<sequence length="554" mass="59753">MDHNYPMSAMPPKAPSIAPSLTHSLPPTRPQTGRTSLSSFRTPSFERPLARPLSTQSIAQTFTPLHEFLFIALLCSAQVTTQAALVGPLSILHVLGPALHITNPGVLAWLIAGYSLTVGSFILLSGRMGDIWGYKTMIIFGNVWFGVWSFVGGVSVWCEGEGKSILFIFSRVLAGIGPAILLPNSLGLLGATYHNGTRKNMVFSLFGACAPNGAILGATFAALWTLVWWPWVFFTYALALFCLAGLSVFVLPSVPVRPQLRNLSLRQKIAELDLVGASVGITAMILVNFAINQAPGFGWHQVYIYVMLIVGAALFPVFFWIEMYVAQKPLISFQALGIDVSFVLGCMSCGWASFGIFIYYFFQFLQLQRGLTPLLSIAQCTPMCVSGALAAICCGRIIGRVGPAWVMLISMMAFLLGNLLLATAPVQQTYWAQIFVAAIIMPWGMDMSFPAATLIISDRVKKEHQGMGASLVNTVVNYSISIGVGIAGTVEVHVNNGGNTKADELLGYRGALYMAVGLGGLGVLIALTFVGKGFLRTGEKKEDVEHMKGEDFGI</sequence>
<name>A0A2V1E0H7_9PLEO</name>
<evidence type="ECO:0000256" key="2">
    <source>
        <dbReference type="ARBA" id="ARBA00022692"/>
    </source>
</evidence>
<evidence type="ECO:0000256" key="5">
    <source>
        <dbReference type="SAM" id="MobiDB-lite"/>
    </source>
</evidence>
<feature type="region of interest" description="Disordered" evidence="5">
    <location>
        <begin position="1"/>
        <end position="41"/>
    </location>
</feature>
<accession>A0A2V1E0H7</accession>
<dbReference type="Pfam" id="PF07690">
    <property type="entry name" value="MFS_1"/>
    <property type="match status" value="1"/>
</dbReference>
<feature type="transmembrane region" description="Helical" evidence="6">
    <location>
        <begin position="430"/>
        <end position="456"/>
    </location>
</feature>
<feature type="transmembrane region" description="Helical" evidence="6">
    <location>
        <begin position="405"/>
        <end position="424"/>
    </location>
</feature>
<keyword evidence="3 6" id="KW-1133">Transmembrane helix</keyword>
<feature type="transmembrane region" description="Helical" evidence="6">
    <location>
        <begin position="510"/>
        <end position="531"/>
    </location>
</feature>
<dbReference type="PANTHER" id="PTHR42718:SF41">
    <property type="entry name" value="MFS TRANSPORTER OF UNKOWN SPECIFICITY (AFU_ORTHOLOGUE AFUA_5G09940)-RELATED"/>
    <property type="match status" value="1"/>
</dbReference>
<dbReference type="GO" id="GO:0022857">
    <property type="term" value="F:transmembrane transporter activity"/>
    <property type="evidence" value="ECO:0007669"/>
    <property type="project" value="InterPro"/>
</dbReference>
<dbReference type="PROSITE" id="PS50850">
    <property type="entry name" value="MFS"/>
    <property type="match status" value="1"/>
</dbReference>
<keyword evidence="4 6" id="KW-0472">Membrane</keyword>
<comment type="subcellular location">
    <subcellularLocation>
        <location evidence="1">Membrane</location>
        <topology evidence="1">Multi-pass membrane protein</topology>
    </subcellularLocation>
</comment>
<gene>
    <name evidence="8" type="ORF">DM02DRAFT_208742</name>
</gene>
<dbReference type="InterPro" id="IPR020846">
    <property type="entry name" value="MFS_dom"/>
</dbReference>
<feature type="transmembrane region" description="Helical" evidence="6">
    <location>
        <begin position="272"/>
        <end position="291"/>
    </location>
</feature>
<dbReference type="Proteomes" id="UP000244855">
    <property type="component" value="Unassembled WGS sequence"/>
</dbReference>
<reference evidence="8 9" key="1">
    <citation type="journal article" date="2018" name="Sci. Rep.">
        <title>Comparative genomics provides insights into the lifestyle and reveals functional heterogeneity of dark septate endophytic fungi.</title>
        <authorList>
            <person name="Knapp D.G."/>
            <person name="Nemeth J.B."/>
            <person name="Barry K."/>
            <person name="Hainaut M."/>
            <person name="Henrissat B."/>
            <person name="Johnson J."/>
            <person name="Kuo A."/>
            <person name="Lim J.H.P."/>
            <person name="Lipzen A."/>
            <person name="Nolan M."/>
            <person name="Ohm R.A."/>
            <person name="Tamas L."/>
            <person name="Grigoriev I.V."/>
            <person name="Spatafora J.W."/>
            <person name="Nagy L.G."/>
            <person name="Kovacs G.M."/>
        </authorList>
    </citation>
    <scope>NUCLEOTIDE SEQUENCE [LARGE SCALE GENOMIC DNA]</scope>
    <source>
        <strain evidence="8 9">DSE2036</strain>
    </source>
</reference>
<feature type="transmembrane region" description="Helical" evidence="6">
    <location>
        <begin position="468"/>
        <end position="490"/>
    </location>
</feature>
<feature type="transmembrane region" description="Helical" evidence="6">
    <location>
        <begin position="201"/>
        <end position="222"/>
    </location>
</feature>
<dbReference type="PANTHER" id="PTHR42718">
    <property type="entry name" value="MAJOR FACILITATOR SUPERFAMILY MULTIDRUG TRANSPORTER MFSC"/>
    <property type="match status" value="1"/>
</dbReference>
<evidence type="ECO:0000313" key="9">
    <source>
        <dbReference type="Proteomes" id="UP000244855"/>
    </source>
</evidence>
<feature type="transmembrane region" description="Helical" evidence="6">
    <location>
        <begin position="374"/>
        <end position="398"/>
    </location>
</feature>
<evidence type="ECO:0000256" key="4">
    <source>
        <dbReference type="ARBA" id="ARBA00023136"/>
    </source>
</evidence>
<feature type="transmembrane region" description="Helical" evidence="6">
    <location>
        <begin position="106"/>
        <end position="125"/>
    </location>
</feature>
<organism evidence="8 9">
    <name type="scientific">Periconia macrospinosa</name>
    <dbReference type="NCBI Taxonomy" id="97972"/>
    <lineage>
        <taxon>Eukaryota</taxon>
        <taxon>Fungi</taxon>
        <taxon>Dikarya</taxon>
        <taxon>Ascomycota</taxon>
        <taxon>Pezizomycotina</taxon>
        <taxon>Dothideomycetes</taxon>
        <taxon>Pleosporomycetidae</taxon>
        <taxon>Pleosporales</taxon>
        <taxon>Massarineae</taxon>
        <taxon>Periconiaceae</taxon>
        <taxon>Periconia</taxon>
    </lineage>
</organism>
<dbReference type="Gene3D" id="1.20.1250.20">
    <property type="entry name" value="MFS general substrate transporter like domains"/>
    <property type="match status" value="2"/>
</dbReference>
<dbReference type="GO" id="GO:0016020">
    <property type="term" value="C:membrane"/>
    <property type="evidence" value="ECO:0007669"/>
    <property type="project" value="UniProtKB-SubCell"/>
</dbReference>
<evidence type="ECO:0000256" key="3">
    <source>
        <dbReference type="ARBA" id="ARBA00022989"/>
    </source>
</evidence>
<feature type="compositionally biased region" description="Polar residues" evidence="5">
    <location>
        <begin position="19"/>
        <end position="41"/>
    </location>
</feature>
<evidence type="ECO:0000259" key="7">
    <source>
        <dbReference type="PROSITE" id="PS50850"/>
    </source>
</evidence>
<keyword evidence="9" id="KW-1185">Reference proteome</keyword>